<dbReference type="AlphaFoldDB" id="A0A1S7UK37"/>
<dbReference type="GO" id="GO:0000981">
    <property type="term" value="F:DNA-binding transcription factor activity, RNA polymerase II-specific"/>
    <property type="evidence" value="ECO:0007669"/>
    <property type="project" value="InterPro"/>
</dbReference>
<evidence type="ECO:0000256" key="5">
    <source>
        <dbReference type="ARBA" id="ARBA00023242"/>
    </source>
</evidence>
<keyword evidence="8" id="KW-1185">Reference proteome</keyword>
<keyword evidence="4" id="KW-0804">Transcription</keyword>
<feature type="domain" description="Zn(2)-C6 fungal-type" evidence="6">
    <location>
        <begin position="12"/>
        <end position="42"/>
    </location>
</feature>
<dbReference type="OrthoDB" id="9930022at2759"/>
<reference evidence="7" key="1">
    <citation type="submission" date="2016-03" db="EMBL/GenBank/DDBJ databases">
        <title>Draft genome sequence of Rosellinia necatrix.</title>
        <authorList>
            <person name="Kanematsu S."/>
        </authorList>
    </citation>
    <scope>NUCLEOTIDE SEQUENCE [LARGE SCALE GENOMIC DNA]</scope>
    <source>
        <strain evidence="7">W97</strain>
    </source>
</reference>
<dbReference type="InterPro" id="IPR036864">
    <property type="entry name" value="Zn2-C6_fun-type_DNA-bd_sf"/>
</dbReference>
<sequence length="386" mass="43641">MSSGGVSSRQRNCNACVKSKRRCDKRQPACSRCVRQRYPCVYSGRGQVATSFDGAADTPFGQDPLTNTAPNSDAFTSDSNALPAMLDMNIDLDPNAVFQISNDFNSLLVPVPGNVDFLANLWPPQLTESLSVPFEKSLTRKDYSRMVPVCDEYAPWQLADPSTKAFFTMSALKRFHVNFANHSCNLYIHRYLYKDNMPRWVLQAFTMCLLYTNQTASNRAVVLRVLHENVTDLKATAGNTALTPQEKLARVHALMFYQTIRMFDGDITLGQQADDDMTLLESWNKDLCKVKDNLNDLASKGKEVSEHPPESWERWVFAESLRRTCIVCFSIQKFWALLKTRLKSRDIANWDFSHRWTLSRVCGSNSAPCLVVKPLYPSLTLYGGPN</sequence>
<dbReference type="CDD" id="cd00067">
    <property type="entry name" value="GAL4"/>
    <property type="match status" value="1"/>
</dbReference>
<proteinExistence type="predicted"/>
<dbReference type="SUPFAM" id="SSF57701">
    <property type="entry name" value="Zn2/Cys6 DNA-binding domain"/>
    <property type="match status" value="1"/>
</dbReference>
<gene>
    <name evidence="7" type="ORF">SAMD00023353_0200090</name>
</gene>
<evidence type="ECO:0000256" key="2">
    <source>
        <dbReference type="ARBA" id="ARBA00022833"/>
    </source>
</evidence>
<dbReference type="InterPro" id="IPR001138">
    <property type="entry name" value="Zn2Cys6_DnaBD"/>
</dbReference>
<keyword evidence="1" id="KW-0479">Metal-binding</keyword>
<keyword evidence="2" id="KW-0862">Zinc</keyword>
<name>A0A1S7UK37_ROSNE</name>
<dbReference type="Proteomes" id="UP000054516">
    <property type="component" value="Unassembled WGS sequence"/>
</dbReference>
<dbReference type="Gene3D" id="4.10.240.10">
    <property type="entry name" value="Zn(2)-C6 fungal-type DNA-binding domain"/>
    <property type="match status" value="1"/>
</dbReference>
<dbReference type="PANTHER" id="PTHR47660">
    <property type="entry name" value="TRANSCRIPTION FACTOR WITH C2H2 AND ZN(2)-CYS(6) DNA BINDING DOMAIN (EUROFUNG)-RELATED-RELATED"/>
    <property type="match status" value="1"/>
</dbReference>
<evidence type="ECO:0000256" key="4">
    <source>
        <dbReference type="ARBA" id="ARBA00023163"/>
    </source>
</evidence>
<evidence type="ECO:0000256" key="1">
    <source>
        <dbReference type="ARBA" id="ARBA00022723"/>
    </source>
</evidence>
<organism evidence="7">
    <name type="scientific">Rosellinia necatrix</name>
    <name type="common">White root-rot fungus</name>
    <dbReference type="NCBI Taxonomy" id="77044"/>
    <lineage>
        <taxon>Eukaryota</taxon>
        <taxon>Fungi</taxon>
        <taxon>Dikarya</taxon>
        <taxon>Ascomycota</taxon>
        <taxon>Pezizomycotina</taxon>
        <taxon>Sordariomycetes</taxon>
        <taxon>Xylariomycetidae</taxon>
        <taxon>Xylariales</taxon>
        <taxon>Xylariaceae</taxon>
        <taxon>Rosellinia</taxon>
    </lineage>
</organism>
<dbReference type="SMART" id="SM00066">
    <property type="entry name" value="GAL4"/>
    <property type="match status" value="1"/>
</dbReference>
<protein>
    <submittedName>
        <fullName evidence="7">Putative C6 zinc finger domain-containing protein</fullName>
    </submittedName>
</protein>
<dbReference type="EMBL" id="DF977447">
    <property type="protein sequence ID" value="GAP83611.2"/>
    <property type="molecule type" value="Genomic_DNA"/>
</dbReference>
<keyword evidence="5" id="KW-0539">Nucleus</keyword>
<accession>A0A1S7UK37</accession>
<dbReference type="PROSITE" id="PS50048">
    <property type="entry name" value="ZN2_CY6_FUNGAL_2"/>
    <property type="match status" value="1"/>
</dbReference>
<evidence type="ECO:0000313" key="7">
    <source>
        <dbReference type="EMBL" id="GAP83611.2"/>
    </source>
</evidence>
<dbReference type="Pfam" id="PF00172">
    <property type="entry name" value="Zn_clus"/>
    <property type="match status" value="1"/>
</dbReference>
<keyword evidence="3" id="KW-0805">Transcription regulation</keyword>
<dbReference type="GO" id="GO:0008270">
    <property type="term" value="F:zinc ion binding"/>
    <property type="evidence" value="ECO:0007669"/>
    <property type="project" value="InterPro"/>
</dbReference>
<evidence type="ECO:0000256" key="3">
    <source>
        <dbReference type="ARBA" id="ARBA00023015"/>
    </source>
</evidence>
<evidence type="ECO:0000259" key="6">
    <source>
        <dbReference type="PROSITE" id="PS50048"/>
    </source>
</evidence>
<evidence type="ECO:0000313" key="8">
    <source>
        <dbReference type="Proteomes" id="UP000054516"/>
    </source>
</evidence>
<dbReference type="PANTHER" id="PTHR47660:SF3">
    <property type="entry name" value="FINGER DOMAIN PROTEIN, PUTATIVE (AFU_ORTHOLOGUE AFUA_4G03310)-RELATED"/>
    <property type="match status" value="1"/>
</dbReference>